<evidence type="ECO:0000313" key="3">
    <source>
        <dbReference type="Proteomes" id="UP000555103"/>
    </source>
</evidence>
<dbReference type="Proteomes" id="UP000555103">
    <property type="component" value="Unassembled WGS sequence"/>
</dbReference>
<protein>
    <submittedName>
        <fullName evidence="2">Putative phosphodiesterase</fullName>
    </submittedName>
</protein>
<dbReference type="EMBL" id="JACIEP010000014">
    <property type="protein sequence ID" value="MBB4037460.1"/>
    <property type="molecule type" value="Genomic_DNA"/>
</dbReference>
<gene>
    <name evidence="2" type="ORF">GGR21_003377</name>
</gene>
<dbReference type="Gene3D" id="3.60.21.10">
    <property type="match status" value="1"/>
</dbReference>
<dbReference type="SUPFAM" id="SSF56300">
    <property type="entry name" value="Metallo-dependent phosphatases"/>
    <property type="match status" value="1"/>
</dbReference>
<dbReference type="GO" id="GO:0016787">
    <property type="term" value="F:hydrolase activity"/>
    <property type="evidence" value="ECO:0007669"/>
    <property type="project" value="InterPro"/>
</dbReference>
<proteinExistence type="predicted"/>
<keyword evidence="3" id="KW-1185">Reference proteome</keyword>
<dbReference type="AlphaFoldDB" id="A0A840CN90"/>
<reference evidence="2 3" key="1">
    <citation type="submission" date="2020-08" db="EMBL/GenBank/DDBJ databases">
        <title>Genomic Encyclopedia of Type Strains, Phase IV (KMG-IV): sequencing the most valuable type-strain genomes for metagenomic binning, comparative biology and taxonomic classification.</title>
        <authorList>
            <person name="Goeker M."/>
        </authorList>
    </citation>
    <scope>NUCLEOTIDE SEQUENCE [LARGE SCALE GENOMIC DNA]</scope>
    <source>
        <strain evidence="2 3">DSM 104969</strain>
    </source>
</reference>
<sequence>MKNNIRFQDIDNLLFCGDIHGEFETIVFKLNQYNNAVLIVCGDIGMGFYKDEYYYTLFKKLNSKLSKQNNHLLLFRGNHDDPTFFSGSFKKYPHIHLIPDYGVISVNQTNVLCVGGATSIDRKYRIETEWRTGKKSYWGEAELPYYDSEKLDMIHQQFANAIHLVASHTAPSFAYPTSKANIATWIAADEGLNDLLDKERAIMDQLFANLQKLQPNITDWYYGHFHEHKLEQHYSIDFHLCDCCEINEFRKFDKMN</sequence>
<evidence type="ECO:0000259" key="1">
    <source>
        <dbReference type="Pfam" id="PF00149"/>
    </source>
</evidence>
<dbReference type="RefSeq" id="WP_183308306.1">
    <property type="nucleotide sequence ID" value="NZ_JACIEP010000014.1"/>
</dbReference>
<feature type="domain" description="Calcineurin-like phosphoesterase" evidence="1">
    <location>
        <begin position="13"/>
        <end position="147"/>
    </location>
</feature>
<organism evidence="2 3">
    <name type="scientific">Dysgonomonas hofstadii</name>
    <dbReference type="NCBI Taxonomy" id="637886"/>
    <lineage>
        <taxon>Bacteria</taxon>
        <taxon>Pseudomonadati</taxon>
        <taxon>Bacteroidota</taxon>
        <taxon>Bacteroidia</taxon>
        <taxon>Bacteroidales</taxon>
        <taxon>Dysgonomonadaceae</taxon>
        <taxon>Dysgonomonas</taxon>
    </lineage>
</organism>
<dbReference type="Pfam" id="PF00149">
    <property type="entry name" value="Metallophos"/>
    <property type="match status" value="1"/>
</dbReference>
<accession>A0A840CN90</accession>
<dbReference type="InterPro" id="IPR004843">
    <property type="entry name" value="Calcineurin-like_PHP"/>
</dbReference>
<evidence type="ECO:0000313" key="2">
    <source>
        <dbReference type="EMBL" id="MBB4037460.1"/>
    </source>
</evidence>
<name>A0A840CN90_9BACT</name>
<dbReference type="InterPro" id="IPR029052">
    <property type="entry name" value="Metallo-depent_PP-like"/>
</dbReference>
<comment type="caution">
    <text evidence="2">The sequence shown here is derived from an EMBL/GenBank/DDBJ whole genome shotgun (WGS) entry which is preliminary data.</text>
</comment>